<dbReference type="InterPro" id="IPR015815">
    <property type="entry name" value="HIBADH-related"/>
</dbReference>
<protein>
    <submittedName>
        <fullName evidence="6">NAD-binding protein</fullName>
    </submittedName>
</protein>
<dbReference type="GO" id="GO:0016054">
    <property type="term" value="P:organic acid catabolic process"/>
    <property type="evidence" value="ECO:0007669"/>
    <property type="project" value="UniProtKB-ARBA"/>
</dbReference>
<dbReference type="InterPro" id="IPR013328">
    <property type="entry name" value="6PGD_dom2"/>
</dbReference>
<feature type="domain" description="6-phosphogluconate dehydrogenase NADP-binding" evidence="4">
    <location>
        <begin position="3"/>
        <end position="161"/>
    </location>
</feature>
<dbReference type="InterPro" id="IPR029154">
    <property type="entry name" value="HIBADH-like_NADP-bd"/>
</dbReference>
<dbReference type="Pfam" id="PF03446">
    <property type="entry name" value="NAD_binding_2"/>
    <property type="match status" value="1"/>
</dbReference>
<dbReference type="AlphaFoldDB" id="A0A6L5Z4V2"/>
<evidence type="ECO:0000313" key="6">
    <source>
        <dbReference type="EMBL" id="MSU91130.1"/>
    </source>
</evidence>
<dbReference type="GO" id="GO:0016491">
    <property type="term" value="F:oxidoreductase activity"/>
    <property type="evidence" value="ECO:0007669"/>
    <property type="project" value="UniProtKB-KW"/>
</dbReference>
<dbReference type="Gene3D" id="3.40.50.720">
    <property type="entry name" value="NAD(P)-binding Rossmann-like Domain"/>
    <property type="match status" value="1"/>
</dbReference>
<dbReference type="PIRSF" id="PIRSF000103">
    <property type="entry name" value="HIBADH"/>
    <property type="match status" value="1"/>
</dbReference>
<proteinExistence type="predicted"/>
<dbReference type="Pfam" id="PF14833">
    <property type="entry name" value="NAD_binding_11"/>
    <property type="match status" value="1"/>
</dbReference>
<accession>A0A6L5Z4V2</accession>
<dbReference type="Gene3D" id="1.10.1040.10">
    <property type="entry name" value="N-(1-d-carboxylethyl)-l-norvaline Dehydrogenase, domain 2"/>
    <property type="match status" value="1"/>
</dbReference>
<evidence type="ECO:0000256" key="1">
    <source>
        <dbReference type="ARBA" id="ARBA00023002"/>
    </source>
</evidence>
<dbReference type="InterPro" id="IPR006115">
    <property type="entry name" value="6PGDH_NADP-bd"/>
</dbReference>
<feature type="domain" description="3-hydroxyisobutyrate dehydrogenase-like NAD-binding" evidence="5">
    <location>
        <begin position="166"/>
        <end position="283"/>
    </location>
</feature>
<dbReference type="PANTHER" id="PTHR43060">
    <property type="entry name" value="3-HYDROXYISOBUTYRATE DEHYDROGENASE-LIKE 1, MITOCHONDRIAL-RELATED"/>
    <property type="match status" value="1"/>
</dbReference>
<dbReference type="SUPFAM" id="SSF51735">
    <property type="entry name" value="NAD(P)-binding Rossmann-fold domains"/>
    <property type="match status" value="1"/>
</dbReference>
<dbReference type="EMBL" id="WIND01000016">
    <property type="protein sequence ID" value="MSU91130.1"/>
    <property type="molecule type" value="Genomic_DNA"/>
</dbReference>
<evidence type="ECO:0000313" key="7">
    <source>
        <dbReference type="Proteomes" id="UP000474957"/>
    </source>
</evidence>
<evidence type="ECO:0000256" key="2">
    <source>
        <dbReference type="ARBA" id="ARBA00023027"/>
    </source>
</evidence>
<reference evidence="6 7" key="1">
    <citation type="submission" date="2019-10" db="EMBL/GenBank/DDBJ databases">
        <title>Cognatihalovulum marinum gen. nov. sp. nov., a new member of the family Rhodobacteraceae isolated from deep seawater of the Northwest Indian Ocean.</title>
        <authorList>
            <person name="Ruan C."/>
            <person name="Wang J."/>
            <person name="Zheng X."/>
            <person name="Song L."/>
            <person name="Zhu Y."/>
            <person name="Huang Y."/>
            <person name="Lu Z."/>
            <person name="Du W."/>
            <person name="Huang L."/>
            <person name="Dai X."/>
        </authorList>
    </citation>
    <scope>NUCLEOTIDE SEQUENCE [LARGE SCALE GENOMIC DNA]</scope>
    <source>
        <strain evidence="6 7">2CG4</strain>
    </source>
</reference>
<dbReference type="SUPFAM" id="SSF48179">
    <property type="entry name" value="6-phosphogluconate dehydrogenase C-terminal domain-like"/>
    <property type="match status" value="1"/>
</dbReference>
<dbReference type="InterPro" id="IPR008927">
    <property type="entry name" value="6-PGluconate_DH-like_C_sf"/>
</dbReference>
<organism evidence="6 7">
    <name type="scientific">Halovulum marinum</name>
    <dbReference type="NCBI Taxonomy" id="2662447"/>
    <lineage>
        <taxon>Bacteria</taxon>
        <taxon>Pseudomonadati</taxon>
        <taxon>Pseudomonadota</taxon>
        <taxon>Alphaproteobacteria</taxon>
        <taxon>Rhodobacterales</taxon>
        <taxon>Paracoccaceae</taxon>
        <taxon>Halovulum</taxon>
    </lineage>
</organism>
<evidence type="ECO:0000259" key="5">
    <source>
        <dbReference type="Pfam" id="PF14833"/>
    </source>
</evidence>
<evidence type="ECO:0000259" key="4">
    <source>
        <dbReference type="Pfam" id="PF03446"/>
    </source>
</evidence>
<evidence type="ECO:0000256" key="3">
    <source>
        <dbReference type="PIRSR" id="PIRSR000103-1"/>
    </source>
</evidence>
<sequence length="296" mass="30035">MKAAVIGLGAMGMGAAQSLLRAGIETTGYDIVEEVLDQFAAEGGGRADAAAAAVKGADVVLVFLLNAQQVRSVLFGSRDGAVAAADLGTVFVLNATMGPAEAEALADDLLAAGMQVIDAPVSGGREKAAAGDLTLIASGADAAFDRALPVLEAISSRIIRLGETPGSAARVKMINQLLAGVHTAAMAEAMVLAARDGLDLKVVHDVVSESTGQSRMFESRGQQVAEGAYTPHSSVDIVRKDLGLVAAMAGDLDLPLLRHALALFEDAAAGGLGRQADACIARLLAERAGVELPEKG</sequence>
<feature type="active site" evidence="3">
    <location>
        <position position="172"/>
    </location>
</feature>
<dbReference type="PROSITE" id="PS00895">
    <property type="entry name" value="3_HYDROXYISOBUT_DH"/>
    <property type="match status" value="1"/>
</dbReference>
<gene>
    <name evidence="6" type="ORF">GE300_16195</name>
</gene>
<keyword evidence="7" id="KW-1185">Reference proteome</keyword>
<dbReference type="PANTHER" id="PTHR43060:SF17">
    <property type="entry name" value="L-THREONATE DEHYDROGENASE"/>
    <property type="match status" value="1"/>
</dbReference>
<dbReference type="RefSeq" id="WP_154447980.1">
    <property type="nucleotide sequence ID" value="NZ_WIND01000016.1"/>
</dbReference>
<dbReference type="GO" id="GO:0050661">
    <property type="term" value="F:NADP binding"/>
    <property type="evidence" value="ECO:0007669"/>
    <property type="project" value="InterPro"/>
</dbReference>
<dbReference type="GO" id="GO:0051287">
    <property type="term" value="F:NAD binding"/>
    <property type="evidence" value="ECO:0007669"/>
    <property type="project" value="InterPro"/>
</dbReference>
<keyword evidence="2" id="KW-0520">NAD</keyword>
<dbReference type="InterPro" id="IPR002204">
    <property type="entry name" value="3-OH-isobutyrate_DH-rel_CS"/>
</dbReference>
<name>A0A6L5Z4V2_9RHOB</name>
<comment type="caution">
    <text evidence="6">The sequence shown here is derived from an EMBL/GenBank/DDBJ whole genome shotgun (WGS) entry which is preliminary data.</text>
</comment>
<dbReference type="InterPro" id="IPR036291">
    <property type="entry name" value="NAD(P)-bd_dom_sf"/>
</dbReference>
<keyword evidence="1" id="KW-0560">Oxidoreductase</keyword>
<dbReference type="Proteomes" id="UP000474957">
    <property type="component" value="Unassembled WGS sequence"/>
</dbReference>